<accession>A0A084VGT9</accession>
<evidence type="ECO:0000313" key="15">
    <source>
        <dbReference type="EnsemblMetazoa" id="ASIC004392-PA"/>
    </source>
</evidence>
<evidence type="ECO:0000256" key="7">
    <source>
        <dbReference type="ARBA" id="ARBA00022825"/>
    </source>
</evidence>
<evidence type="ECO:0000313" key="16">
    <source>
        <dbReference type="Proteomes" id="UP000030765"/>
    </source>
</evidence>
<keyword evidence="4 12" id="KW-0645">Protease</keyword>
<keyword evidence="7 12" id="KW-0720">Serine protease</keyword>
<dbReference type="Pfam" id="PF00089">
    <property type="entry name" value="Trypsin"/>
    <property type="match status" value="1"/>
</dbReference>
<dbReference type="CDD" id="cd00190">
    <property type="entry name" value="Tryp_SPc"/>
    <property type="match status" value="1"/>
</dbReference>
<keyword evidence="2 12" id="KW-0964">Secreted</keyword>
<evidence type="ECO:0000256" key="5">
    <source>
        <dbReference type="ARBA" id="ARBA00022729"/>
    </source>
</evidence>
<evidence type="ECO:0000259" key="13">
    <source>
        <dbReference type="PROSITE" id="PS50240"/>
    </source>
</evidence>
<comment type="domain">
    <text evidence="12">The clip domain consists of 35-55 residues which are 'knitted' together usually by 3 conserved disulfide bonds forming a clip-like compact structure.</text>
</comment>
<keyword evidence="6 12" id="KW-0378">Hydrolase</keyword>
<protein>
    <recommendedName>
        <fullName evidence="12">CLIP domain-containing serine protease</fullName>
        <ecNumber evidence="12">3.4.21.-</ecNumber>
    </recommendedName>
</protein>
<name>A0A084VGT9_ANOSI</name>
<evidence type="ECO:0000256" key="10">
    <source>
        <dbReference type="ARBA" id="ARBA00023180"/>
    </source>
</evidence>
<dbReference type="InterPro" id="IPR001314">
    <property type="entry name" value="Peptidase_S1A"/>
</dbReference>
<keyword evidence="5" id="KW-0732">Signal</keyword>
<evidence type="ECO:0000256" key="8">
    <source>
        <dbReference type="ARBA" id="ARBA00022859"/>
    </source>
</evidence>
<keyword evidence="3" id="KW-0399">Innate immunity</keyword>
<keyword evidence="16" id="KW-1185">Reference proteome</keyword>
<dbReference type="EC" id="3.4.21.-" evidence="12"/>
<dbReference type="InterPro" id="IPR043504">
    <property type="entry name" value="Peptidase_S1_PA_chymotrypsin"/>
</dbReference>
<sequence>MLTCNDAKDRCVPMMNCRPFSKLVKANKSKEASFKKLLRQGICKPEAEAQRTHVCCPKKQIDCTFNGKPGVCALKPNCPHLQSMEETNIPQESLCYVRNRKNYYCCTDPLCVIQPGLCDQDHSSTLVSPPSAFPKCTIKRKAGLTVPKQLCDYNYAPSNAYNPVDLVCCGKEQPNRLVAHLKAAKLAKMVCGKIDTNSNKIWNGTHAEEGEFPWMANLVYRRRGVSCSGTLIHPSYVLTAEHCVKPGLTKVRLGLRDLRKAAQSTEMQEISIAQRITYNMHDVALLRLAKPADIEGSMVRPICLPLYANLRMSVPKKLTIAGWGTTETQKLSPILLKADTPVVSPENEECPNKFEVCIGGETAQSNQCAGDSGGPYQAMDVFNGNMRYVQFGIISNGQATCRSAQKLNNGLLVGYILDWILDNMIL</sequence>
<gene>
    <name evidence="14" type="ORF">ZHAS_00004392</name>
</gene>
<evidence type="ECO:0000256" key="9">
    <source>
        <dbReference type="ARBA" id="ARBA00023157"/>
    </source>
</evidence>
<dbReference type="EMBL" id="ATLV01013091">
    <property type="status" value="NOT_ANNOTATED_CDS"/>
    <property type="molecule type" value="Genomic_DNA"/>
</dbReference>
<evidence type="ECO:0000313" key="14">
    <source>
        <dbReference type="EMBL" id="KFB37183.1"/>
    </source>
</evidence>
<dbReference type="Gene3D" id="3.30.1640.30">
    <property type="match status" value="1"/>
</dbReference>
<dbReference type="GO" id="GO:0045087">
    <property type="term" value="P:innate immune response"/>
    <property type="evidence" value="ECO:0007669"/>
    <property type="project" value="UniProtKB-KW"/>
</dbReference>
<evidence type="ECO:0000256" key="4">
    <source>
        <dbReference type="ARBA" id="ARBA00022670"/>
    </source>
</evidence>
<dbReference type="AlphaFoldDB" id="A0A084VGT9"/>
<dbReference type="OrthoDB" id="7754674at2759"/>
<dbReference type="InterPro" id="IPR038565">
    <property type="entry name" value="CLIP_sf"/>
</dbReference>
<evidence type="ECO:0000256" key="6">
    <source>
        <dbReference type="ARBA" id="ARBA00022801"/>
    </source>
</evidence>
<dbReference type="Proteomes" id="UP000030765">
    <property type="component" value="Unassembled WGS sequence"/>
</dbReference>
<keyword evidence="10" id="KW-0325">Glycoprotein</keyword>
<organism evidence="14">
    <name type="scientific">Anopheles sinensis</name>
    <name type="common">Mosquito</name>
    <dbReference type="NCBI Taxonomy" id="74873"/>
    <lineage>
        <taxon>Eukaryota</taxon>
        <taxon>Metazoa</taxon>
        <taxon>Ecdysozoa</taxon>
        <taxon>Arthropoda</taxon>
        <taxon>Hexapoda</taxon>
        <taxon>Insecta</taxon>
        <taxon>Pterygota</taxon>
        <taxon>Neoptera</taxon>
        <taxon>Endopterygota</taxon>
        <taxon>Diptera</taxon>
        <taxon>Nematocera</taxon>
        <taxon>Culicoidea</taxon>
        <taxon>Culicidae</taxon>
        <taxon>Anophelinae</taxon>
        <taxon>Anopheles</taxon>
    </lineage>
</organism>
<dbReference type="InterPro" id="IPR022700">
    <property type="entry name" value="CLIP"/>
</dbReference>
<evidence type="ECO:0000256" key="1">
    <source>
        <dbReference type="ARBA" id="ARBA00004613"/>
    </source>
</evidence>
<dbReference type="PANTHER" id="PTHR24256">
    <property type="entry name" value="TRYPTASE-RELATED"/>
    <property type="match status" value="1"/>
</dbReference>
<dbReference type="SUPFAM" id="SSF50494">
    <property type="entry name" value="Trypsin-like serine proteases"/>
    <property type="match status" value="1"/>
</dbReference>
<comment type="similarity">
    <text evidence="11 12">Belongs to the peptidase S1 family. CLIP subfamily.</text>
</comment>
<dbReference type="GO" id="GO:0004252">
    <property type="term" value="F:serine-type endopeptidase activity"/>
    <property type="evidence" value="ECO:0007669"/>
    <property type="project" value="UniProtKB-UniRule"/>
</dbReference>
<dbReference type="InterPro" id="IPR009003">
    <property type="entry name" value="Peptidase_S1_PA"/>
</dbReference>
<dbReference type="VEuPathDB" id="VectorBase:ASIC004392"/>
<dbReference type="InterPro" id="IPR033116">
    <property type="entry name" value="TRYPSIN_SER"/>
</dbReference>
<evidence type="ECO:0000256" key="2">
    <source>
        <dbReference type="ARBA" id="ARBA00022525"/>
    </source>
</evidence>
<dbReference type="PROSITE" id="PS00135">
    <property type="entry name" value="TRYPSIN_SER"/>
    <property type="match status" value="1"/>
</dbReference>
<comment type="subcellular location">
    <subcellularLocation>
        <location evidence="1 12">Secreted</location>
    </subcellularLocation>
</comment>
<dbReference type="PRINTS" id="PR00722">
    <property type="entry name" value="CHYMOTRYPSIN"/>
</dbReference>
<dbReference type="InterPro" id="IPR051487">
    <property type="entry name" value="Ser/Thr_Proteases_Immune/Dev"/>
</dbReference>
<reference evidence="15" key="2">
    <citation type="submission" date="2020-05" db="UniProtKB">
        <authorList>
            <consortium name="EnsemblMetazoa"/>
        </authorList>
    </citation>
    <scope>IDENTIFICATION</scope>
</reference>
<dbReference type="OMA" id="WMANLLY"/>
<evidence type="ECO:0000256" key="11">
    <source>
        <dbReference type="ARBA" id="ARBA00024195"/>
    </source>
</evidence>
<dbReference type="STRING" id="74873.A0A084VGT9"/>
<dbReference type="EMBL" id="KE524839">
    <property type="protein sequence ID" value="KFB37183.1"/>
    <property type="molecule type" value="Genomic_DNA"/>
</dbReference>
<proteinExistence type="inferred from homology"/>
<keyword evidence="9" id="KW-1015">Disulfide bond</keyword>
<dbReference type="SMART" id="SM00020">
    <property type="entry name" value="Tryp_SPc"/>
    <property type="match status" value="1"/>
</dbReference>
<evidence type="ECO:0000256" key="12">
    <source>
        <dbReference type="RuleBase" id="RU366078"/>
    </source>
</evidence>
<dbReference type="GO" id="GO:0006508">
    <property type="term" value="P:proteolysis"/>
    <property type="evidence" value="ECO:0007669"/>
    <property type="project" value="UniProtKB-KW"/>
</dbReference>
<dbReference type="PROSITE" id="PS50240">
    <property type="entry name" value="TRYPSIN_DOM"/>
    <property type="match status" value="1"/>
</dbReference>
<dbReference type="Gene3D" id="2.40.10.10">
    <property type="entry name" value="Trypsin-like serine proteases"/>
    <property type="match status" value="1"/>
</dbReference>
<dbReference type="InterPro" id="IPR001254">
    <property type="entry name" value="Trypsin_dom"/>
</dbReference>
<dbReference type="GO" id="GO:0005576">
    <property type="term" value="C:extracellular region"/>
    <property type="evidence" value="ECO:0007669"/>
    <property type="project" value="UniProtKB-SubCell"/>
</dbReference>
<dbReference type="VEuPathDB" id="VectorBase:ASIS000948"/>
<dbReference type="Pfam" id="PF12032">
    <property type="entry name" value="CLIP"/>
    <property type="match status" value="1"/>
</dbReference>
<keyword evidence="8" id="KW-0391">Immunity</keyword>
<dbReference type="EnsemblMetazoa" id="ASIC004392-RA">
    <property type="protein sequence ID" value="ASIC004392-PA"/>
    <property type="gene ID" value="ASIC004392"/>
</dbReference>
<reference evidence="14 16" key="1">
    <citation type="journal article" date="2014" name="BMC Genomics">
        <title>Genome sequence of Anopheles sinensis provides insight into genetics basis of mosquito competence for malaria parasites.</title>
        <authorList>
            <person name="Zhou D."/>
            <person name="Zhang D."/>
            <person name="Ding G."/>
            <person name="Shi L."/>
            <person name="Hou Q."/>
            <person name="Ye Y."/>
            <person name="Xu Y."/>
            <person name="Zhou H."/>
            <person name="Xiong C."/>
            <person name="Li S."/>
            <person name="Yu J."/>
            <person name="Hong S."/>
            <person name="Yu X."/>
            <person name="Zou P."/>
            <person name="Chen C."/>
            <person name="Chang X."/>
            <person name="Wang W."/>
            <person name="Lv Y."/>
            <person name="Sun Y."/>
            <person name="Ma L."/>
            <person name="Shen B."/>
            <person name="Zhu C."/>
        </authorList>
    </citation>
    <scope>NUCLEOTIDE SEQUENCE [LARGE SCALE GENOMIC DNA]</scope>
</reference>
<feature type="domain" description="Peptidase S1" evidence="13">
    <location>
        <begin position="201"/>
        <end position="425"/>
    </location>
</feature>
<evidence type="ECO:0000256" key="3">
    <source>
        <dbReference type="ARBA" id="ARBA00022588"/>
    </source>
</evidence>